<evidence type="ECO:0000256" key="1">
    <source>
        <dbReference type="SAM" id="Phobius"/>
    </source>
</evidence>
<protein>
    <submittedName>
        <fullName evidence="2">Uncharacterized protein</fullName>
    </submittedName>
</protein>
<evidence type="ECO:0000313" key="2">
    <source>
        <dbReference type="EMBL" id="GAH15726.1"/>
    </source>
</evidence>
<dbReference type="AlphaFoldDB" id="X1D4P8"/>
<proteinExistence type="predicted"/>
<accession>X1D4P8</accession>
<sequence length="99" mass="11195">NTLNSHILEKAISLKKVQNSLNNKGRQNRIKFDGKLKDNLSYQQSIENVVGYLIVGVILLLLTIGMSMFLKLMTYSALPSSFSYWALLFYNEGGIKCYA</sequence>
<gene>
    <name evidence="2" type="ORF">S01H4_63572</name>
</gene>
<keyword evidence="1" id="KW-0472">Membrane</keyword>
<organism evidence="2">
    <name type="scientific">marine sediment metagenome</name>
    <dbReference type="NCBI Taxonomy" id="412755"/>
    <lineage>
        <taxon>unclassified sequences</taxon>
        <taxon>metagenomes</taxon>
        <taxon>ecological metagenomes</taxon>
    </lineage>
</organism>
<comment type="caution">
    <text evidence="2">The sequence shown here is derived from an EMBL/GenBank/DDBJ whole genome shotgun (WGS) entry which is preliminary data.</text>
</comment>
<feature type="transmembrane region" description="Helical" evidence="1">
    <location>
        <begin position="49"/>
        <end position="70"/>
    </location>
</feature>
<feature type="non-terminal residue" evidence="2">
    <location>
        <position position="1"/>
    </location>
</feature>
<dbReference type="EMBL" id="BART01038271">
    <property type="protein sequence ID" value="GAH15726.1"/>
    <property type="molecule type" value="Genomic_DNA"/>
</dbReference>
<keyword evidence="1" id="KW-1133">Transmembrane helix</keyword>
<reference evidence="2" key="1">
    <citation type="journal article" date="2014" name="Front. Microbiol.">
        <title>High frequency of phylogenetically diverse reductive dehalogenase-homologous genes in deep subseafloor sedimentary metagenomes.</title>
        <authorList>
            <person name="Kawai M."/>
            <person name="Futagami T."/>
            <person name="Toyoda A."/>
            <person name="Takaki Y."/>
            <person name="Nishi S."/>
            <person name="Hori S."/>
            <person name="Arai W."/>
            <person name="Tsubouchi T."/>
            <person name="Morono Y."/>
            <person name="Uchiyama I."/>
            <person name="Ito T."/>
            <person name="Fujiyama A."/>
            <person name="Inagaki F."/>
            <person name="Takami H."/>
        </authorList>
    </citation>
    <scope>NUCLEOTIDE SEQUENCE</scope>
    <source>
        <strain evidence="2">Expedition CK06-06</strain>
    </source>
</reference>
<name>X1D4P8_9ZZZZ</name>
<keyword evidence="1" id="KW-0812">Transmembrane</keyword>